<protein>
    <submittedName>
        <fullName evidence="2">Uncharacterized protein</fullName>
    </submittedName>
</protein>
<feature type="compositionally biased region" description="Polar residues" evidence="1">
    <location>
        <begin position="1"/>
        <end position="17"/>
    </location>
</feature>
<accession>A0AAE1NNQ8</accession>
<proteinExistence type="predicted"/>
<sequence length="199" mass="22141">MGTNTCPYRTSSSTQPDTPAPRHRRRNTGSSRVVLRKKKKAYGGYNNHSPTTKKVNTRKLRKTKTTTGGKTVNCGEGEESVHNTSTSPHPYTTTIITIMSFSLSTTPLRHHIPTPLPSSLLCLSVCPQHLYVITSLHHNHHHHYVLQQGFSSSPFNHLLRRASRERPGNTLNSAPHGLVRQAVRSSPQGNKEFTALYST</sequence>
<keyword evidence="3" id="KW-1185">Reference proteome</keyword>
<reference evidence="2" key="1">
    <citation type="submission" date="2023-11" db="EMBL/GenBank/DDBJ databases">
        <title>Genome assemblies of two species of porcelain crab, Petrolisthes cinctipes and Petrolisthes manimaculis (Anomura: Porcellanidae).</title>
        <authorList>
            <person name="Angst P."/>
        </authorList>
    </citation>
    <scope>NUCLEOTIDE SEQUENCE</scope>
    <source>
        <strain evidence="2">PB745_02</strain>
        <tissue evidence="2">Gill</tissue>
    </source>
</reference>
<organism evidence="2 3">
    <name type="scientific">Petrolisthes manimaculis</name>
    <dbReference type="NCBI Taxonomy" id="1843537"/>
    <lineage>
        <taxon>Eukaryota</taxon>
        <taxon>Metazoa</taxon>
        <taxon>Ecdysozoa</taxon>
        <taxon>Arthropoda</taxon>
        <taxon>Crustacea</taxon>
        <taxon>Multicrustacea</taxon>
        <taxon>Malacostraca</taxon>
        <taxon>Eumalacostraca</taxon>
        <taxon>Eucarida</taxon>
        <taxon>Decapoda</taxon>
        <taxon>Pleocyemata</taxon>
        <taxon>Anomura</taxon>
        <taxon>Galatheoidea</taxon>
        <taxon>Porcellanidae</taxon>
        <taxon>Petrolisthes</taxon>
    </lineage>
</organism>
<dbReference type="EMBL" id="JAWZYT010004811">
    <property type="protein sequence ID" value="KAK4292495.1"/>
    <property type="molecule type" value="Genomic_DNA"/>
</dbReference>
<comment type="caution">
    <text evidence="2">The sequence shown here is derived from an EMBL/GenBank/DDBJ whole genome shotgun (WGS) entry which is preliminary data.</text>
</comment>
<gene>
    <name evidence="2" type="ORF">Pmani_034741</name>
</gene>
<dbReference type="AlphaFoldDB" id="A0AAE1NNQ8"/>
<name>A0AAE1NNQ8_9EUCA</name>
<feature type="region of interest" description="Disordered" evidence="1">
    <location>
        <begin position="1"/>
        <end position="33"/>
    </location>
</feature>
<dbReference type="Proteomes" id="UP001292094">
    <property type="component" value="Unassembled WGS sequence"/>
</dbReference>
<evidence type="ECO:0000313" key="2">
    <source>
        <dbReference type="EMBL" id="KAK4292495.1"/>
    </source>
</evidence>
<feature type="region of interest" description="Disordered" evidence="1">
    <location>
        <begin position="62"/>
        <end position="88"/>
    </location>
</feature>
<evidence type="ECO:0000256" key="1">
    <source>
        <dbReference type="SAM" id="MobiDB-lite"/>
    </source>
</evidence>
<evidence type="ECO:0000313" key="3">
    <source>
        <dbReference type="Proteomes" id="UP001292094"/>
    </source>
</evidence>